<feature type="domain" description="Reverse transcriptase" evidence="7">
    <location>
        <begin position="7"/>
        <end position="106"/>
    </location>
</feature>
<feature type="domain" description="Reverse transcriptase RNase H-like" evidence="8">
    <location>
        <begin position="205"/>
        <end position="284"/>
    </location>
</feature>
<dbReference type="SUPFAM" id="SSF56672">
    <property type="entry name" value="DNA/RNA polymerases"/>
    <property type="match status" value="1"/>
</dbReference>
<evidence type="ECO:0000256" key="1">
    <source>
        <dbReference type="ARBA" id="ARBA00022679"/>
    </source>
</evidence>
<dbReference type="InterPro" id="IPR043502">
    <property type="entry name" value="DNA/RNA_pol_sf"/>
</dbReference>
<evidence type="ECO:0000256" key="5">
    <source>
        <dbReference type="ARBA" id="ARBA00022801"/>
    </source>
</evidence>
<evidence type="ECO:0000256" key="3">
    <source>
        <dbReference type="ARBA" id="ARBA00022722"/>
    </source>
</evidence>
<evidence type="ECO:0000313" key="10">
    <source>
        <dbReference type="Proteomes" id="UP000735302"/>
    </source>
</evidence>
<dbReference type="Gene3D" id="3.10.10.10">
    <property type="entry name" value="HIV Type 1 Reverse Transcriptase, subunit A, domain 1"/>
    <property type="match status" value="1"/>
</dbReference>
<accession>A0AAV3Y4H8</accession>
<dbReference type="InterPro" id="IPR041373">
    <property type="entry name" value="RT_RNaseH"/>
</dbReference>
<dbReference type="FunFam" id="3.30.70.270:FF:000020">
    <property type="entry name" value="Transposon Tf2-6 polyprotein-like Protein"/>
    <property type="match status" value="1"/>
</dbReference>
<dbReference type="PANTHER" id="PTHR37984:SF5">
    <property type="entry name" value="PROTEIN NYNRIN-LIKE"/>
    <property type="match status" value="1"/>
</dbReference>
<dbReference type="EMBL" id="BLXT01000512">
    <property type="protein sequence ID" value="GFN77863.1"/>
    <property type="molecule type" value="Genomic_DNA"/>
</dbReference>
<evidence type="ECO:0000259" key="7">
    <source>
        <dbReference type="Pfam" id="PF00078"/>
    </source>
</evidence>
<evidence type="ECO:0000259" key="8">
    <source>
        <dbReference type="Pfam" id="PF17917"/>
    </source>
</evidence>
<dbReference type="CDD" id="cd01647">
    <property type="entry name" value="RT_LTR"/>
    <property type="match status" value="1"/>
</dbReference>
<sequence>MRKTFFYIEPAPDSRHFTTLTHQGLRQYKRMPIEIKGSVSVCQRLVSQTLADCFGTISYIDDILILGSTRAEHDSNLRMVLQRLRNKDFRLLLAKCEFAVPKVTFLRHVISANGIQPDYKNVQPISNAPTPKTVECEANTKFFLGMVNYYSRFINDLATTAEPLRRLTRKNVRFSWTAACQSAFDEIKHANANSVHSFFYALTSFTTDASDRGLGAVLSQTQQGREVHIAHISHTLQPRERRYAVNEREALACVGACENWEEYLLGRHLNLRTYHSSLASLIRSITDRRKSTNSPAGSIDFHP</sequence>
<keyword evidence="3" id="KW-0540">Nuclease</keyword>
<reference evidence="9 10" key="1">
    <citation type="journal article" date="2021" name="Elife">
        <title>Chloroplast acquisition without the gene transfer in kleptoplastic sea slugs, Plakobranchus ocellatus.</title>
        <authorList>
            <person name="Maeda T."/>
            <person name="Takahashi S."/>
            <person name="Yoshida T."/>
            <person name="Shimamura S."/>
            <person name="Takaki Y."/>
            <person name="Nagai Y."/>
            <person name="Toyoda A."/>
            <person name="Suzuki Y."/>
            <person name="Arimoto A."/>
            <person name="Ishii H."/>
            <person name="Satoh N."/>
            <person name="Nishiyama T."/>
            <person name="Hasebe M."/>
            <person name="Maruyama T."/>
            <person name="Minagawa J."/>
            <person name="Obokata J."/>
            <person name="Shigenobu S."/>
        </authorList>
    </citation>
    <scope>NUCLEOTIDE SEQUENCE [LARGE SCALE GENOMIC DNA]</scope>
</reference>
<dbReference type="AlphaFoldDB" id="A0AAV3Y4H8"/>
<dbReference type="FunFam" id="3.10.20.370:FF:000001">
    <property type="entry name" value="Retrovirus-related Pol polyprotein from transposon 17.6-like protein"/>
    <property type="match status" value="1"/>
</dbReference>
<dbReference type="Pfam" id="PF17917">
    <property type="entry name" value="RT_RNaseH"/>
    <property type="match status" value="1"/>
</dbReference>
<evidence type="ECO:0000256" key="2">
    <source>
        <dbReference type="ARBA" id="ARBA00022695"/>
    </source>
</evidence>
<name>A0AAV3Y4H8_9GAST</name>
<protein>
    <recommendedName>
        <fullName evidence="11">Reverse transcriptase domain-containing protein</fullName>
    </recommendedName>
</protein>
<evidence type="ECO:0008006" key="11">
    <source>
        <dbReference type="Google" id="ProtNLM"/>
    </source>
</evidence>
<evidence type="ECO:0000256" key="4">
    <source>
        <dbReference type="ARBA" id="ARBA00022759"/>
    </source>
</evidence>
<dbReference type="Proteomes" id="UP000735302">
    <property type="component" value="Unassembled WGS sequence"/>
</dbReference>
<dbReference type="Pfam" id="PF00078">
    <property type="entry name" value="RVT_1"/>
    <property type="match status" value="1"/>
</dbReference>
<proteinExistence type="predicted"/>
<evidence type="ECO:0000256" key="6">
    <source>
        <dbReference type="ARBA" id="ARBA00022918"/>
    </source>
</evidence>
<keyword evidence="6" id="KW-0695">RNA-directed DNA polymerase</keyword>
<dbReference type="InterPro" id="IPR050951">
    <property type="entry name" value="Retrovirus_Pol_polyprotein"/>
</dbReference>
<keyword evidence="2" id="KW-0548">Nucleotidyltransferase</keyword>
<dbReference type="InterPro" id="IPR043128">
    <property type="entry name" value="Rev_trsase/Diguanyl_cyclase"/>
</dbReference>
<dbReference type="InterPro" id="IPR000477">
    <property type="entry name" value="RT_dom"/>
</dbReference>
<organism evidence="9 10">
    <name type="scientific">Plakobranchus ocellatus</name>
    <dbReference type="NCBI Taxonomy" id="259542"/>
    <lineage>
        <taxon>Eukaryota</taxon>
        <taxon>Metazoa</taxon>
        <taxon>Spiralia</taxon>
        <taxon>Lophotrochozoa</taxon>
        <taxon>Mollusca</taxon>
        <taxon>Gastropoda</taxon>
        <taxon>Heterobranchia</taxon>
        <taxon>Euthyneura</taxon>
        <taxon>Panpulmonata</taxon>
        <taxon>Sacoglossa</taxon>
        <taxon>Placobranchoidea</taxon>
        <taxon>Plakobranchidae</taxon>
        <taxon>Plakobranchus</taxon>
    </lineage>
</organism>
<keyword evidence="5" id="KW-0378">Hydrolase</keyword>
<comment type="caution">
    <text evidence="9">The sequence shown here is derived from an EMBL/GenBank/DDBJ whole genome shotgun (WGS) entry which is preliminary data.</text>
</comment>
<keyword evidence="10" id="KW-1185">Reference proteome</keyword>
<keyword evidence="1" id="KW-0808">Transferase</keyword>
<evidence type="ECO:0000313" key="9">
    <source>
        <dbReference type="EMBL" id="GFN77863.1"/>
    </source>
</evidence>
<dbReference type="PANTHER" id="PTHR37984">
    <property type="entry name" value="PROTEIN CBG26694"/>
    <property type="match status" value="1"/>
</dbReference>
<keyword evidence="4" id="KW-0255">Endonuclease</keyword>
<gene>
    <name evidence="9" type="ORF">PoB_000436900</name>
</gene>
<dbReference type="GO" id="GO:0003824">
    <property type="term" value="F:catalytic activity"/>
    <property type="evidence" value="ECO:0007669"/>
    <property type="project" value="UniProtKB-KW"/>
</dbReference>
<dbReference type="Gene3D" id="3.30.70.270">
    <property type="match status" value="2"/>
</dbReference>